<dbReference type="InterPro" id="IPR042100">
    <property type="entry name" value="Bug_dom1"/>
</dbReference>
<dbReference type="SUPFAM" id="SSF53850">
    <property type="entry name" value="Periplasmic binding protein-like II"/>
    <property type="match status" value="1"/>
</dbReference>
<keyword evidence="2" id="KW-0732">Signal</keyword>
<dbReference type="PANTHER" id="PTHR42928:SF3">
    <property type="entry name" value="UPF0065 PROTEIN YFLP"/>
    <property type="match status" value="1"/>
</dbReference>
<comment type="caution">
    <text evidence="3">The sequence shown here is derived from an EMBL/GenBank/DDBJ whole genome shotgun (WGS) entry which is preliminary data.</text>
</comment>
<dbReference type="InterPro" id="IPR005064">
    <property type="entry name" value="BUG"/>
</dbReference>
<comment type="similarity">
    <text evidence="1">Belongs to the UPF0065 (bug) family.</text>
</comment>
<accession>A0A2N7RXS6</accession>
<dbReference type="CDD" id="cd07012">
    <property type="entry name" value="PBP2_Bug_TTT"/>
    <property type="match status" value="1"/>
</dbReference>
<dbReference type="Pfam" id="PF03401">
    <property type="entry name" value="TctC"/>
    <property type="match status" value="1"/>
</dbReference>
<proteinExistence type="inferred from homology"/>
<sequence length="328" mass="34683">MVNKRILSRSLYGVVVVAVAGLAFTNAAASGGESSARNKLVIMAPASPGGGWDGFSREAQQALKSIGAVNNVQVTNIPGAGGTIGLSQFVQMEGRHDMLMATGGVMVGAIELANSKATMHDIELIARMSDDYAVLVVPAKSEIKTLDDFIKVWTKDPGGTSISGGSLGSIDHLLTGKVAQEIGIDPKEANYIAYSGGGEALTSMLAGTTAGGMSGYNEVADQIEAGNLRALAISSEERLEGVDIPTFKEQGVDAVMANWRGFAAAPGITEDEKQVFVDMVHEIHESDHWEDALERNNWTDSFMIGKEFEDYIDSEIEVTSQIIKGLGL</sequence>
<feature type="signal peptide" evidence="2">
    <location>
        <begin position="1"/>
        <end position="29"/>
    </location>
</feature>
<reference evidence="3 4" key="1">
    <citation type="journal article" date="2017" name="Elife">
        <title>Extensive horizontal gene transfer in cheese-associated bacteria.</title>
        <authorList>
            <person name="Bonham K.S."/>
            <person name="Wolfe B.E."/>
            <person name="Dutton R.J."/>
        </authorList>
    </citation>
    <scope>NUCLEOTIDE SEQUENCE [LARGE SCALE GENOMIC DNA]</scope>
    <source>
        <strain evidence="3 4">JB182</strain>
    </source>
</reference>
<dbReference type="EMBL" id="PNQX01000004">
    <property type="protein sequence ID" value="PMQ18700.1"/>
    <property type="molecule type" value="Genomic_DNA"/>
</dbReference>
<evidence type="ECO:0000256" key="2">
    <source>
        <dbReference type="SAM" id="SignalP"/>
    </source>
</evidence>
<organism evidence="3 4">
    <name type="scientific">Glutamicibacter arilaitensis</name>
    <dbReference type="NCBI Taxonomy" id="256701"/>
    <lineage>
        <taxon>Bacteria</taxon>
        <taxon>Bacillati</taxon>
        <taxon>Actinomycetota</taxon>
        <taxon>Actinomycetes</taxon>
        <taxon>Micrococcales</taxon>
        <taxon>Micrococcaceae</taxon>
        <taxon>Glutamicibacter</taxon>
    </lineage>
</organism>
<dbReference type="PANTHER" id="PTHR42928">
    <property type="entry name" value="TRICARBOXYLATE-BINDING PROTEIN"/>
    <property type="match status" value="1"/>
</dbReference>
<dbReference type="PIRSF" id="PIRSF017082">
    <property type="entry name" value="YflP"/>
    <property type="match status" value="1"/>
</dbReference>
<feature type="chain" id="PRO_5014918476" evidence="2">
    <location>
        <begin position="30"/>
        <end position="328"/>
    </location>
</feature>
<dbReference type="Gene3D" id="3.40.190.150">
    <property type="entry name" value="Bordetella uptake gene, domain 1"/>
    <property type="match status" value="1"/>
</dbReference>
<evidence type="ECO:0000313" key="3">
    <source>
        <dbReference type="EMBL" id="PMQ18700.1"/>
    </source>
</evidence>
<dbReference type="RefSeq" id="WP_102599241.1">
    <property type="nucleotide sequence ID" value="NZ_PNQX01000004.1"/>
</dbReference>
<dbReference type="Gene3D" id="3.40.190.10">
    <property type="entry name" value="Periplasmic binding protein-like II"/>
    <property type="match status" value="1"/>
</dbReference>
<dbReference type="Proteomes" id="UP000235739">
    <property type="component" value="Unassembled WGS sequence"/>
</dbReference>
<protein>
    <submittedName>
        <fullName evidence="3">Tricarboxylic transporter</fullName>
    </submittedName>
</protein>
<dbReference type="AlphaFoldDB" id="A0A2N7RXS6"/>
<evidence type="ECO:0000313" key="4">
    <source>
        <dbReference type="Proteomes" id="UP000235739"/>
    </source>
</evidence>
<gene>
    <name evidence="3" type="ORF">CIK84_18095</name>
</gene>
<evidence type="ECO:0000256" key="1">
    <source>
        <dbReference type="ARBA" id="ARBA00006987"/>
    </source>
</evidence>
<name>A0A2N7RXS6_9MICC</name>